<dbReference type="Pfam" id="PF01336">
    <property type="entry name" value="tRNA_anti-codon"/>
    <property type="match status" value="1"/>
</dbReference>
<comment type="subcellular location">
    <subcellularLocation>
        <location evidence="9">Cytoplasm</location>
    </subcellularLocation>
</comment>
<dbReference type="SUPFAM" id="SSF50249">
    <property type="entry name" value="Nucleic acid-binding proteins"/>
    <property type="match status" value="1"/>
</dbReference>
<keyword evidence="5 9" id="KW-0067">ATP-binding</keyword>
<protein>
    <recommendedName>
        <fullName evidence="9">Lysine--tRNA ligase</fullName>
        <ecNumber evidence="9">6.1.1.6</ecNumber>
    </recommendedName>
    <alternativeName>
        <fullName evidence="9">Lysyl-tRNA synthetase</fullName>
        <shortName evidence="9">LysRS</shortName>
    </alternativeName>
</protein>
<dbReference type="InterPro" id="IPR018149">
    <property type="entry name" value="Lys-tRNA-synth_II_C"/>
</dbReference>
<evidence type="ECO:0000313" key="13">
    <source>
        <dbReference type="Proteomes" id="UP000316562"/>
    </source>
</evidence>
<comment type="cofactor">
    <cofactor evidence="9 10">
        <name>Mg(2+)</name>
        <dbReference type="ChEBI" id="CHEBI:18420"/>
    </cofactor>
    <text evidence="9 10">Binds 3 Mg(2+) ions per subunit.</text>
</comment>
<comment type="subunit">
    <text evidence="9">Homodimer.</text>
</comment>
<evidence type="ECO:0000259" key="11">
    <source>
        <dbReference type="PROSITE" id="PS50862"/>
    </source>
</evidence>
<keyword evidence="9" id="KW-0963">Cytoplasm</keyword>
<dbReference type="HAMAP" id="MF_00252">
    <property type="entry name" value="Lys_tRNA_synth_class2"/>
    <property type="match status" value="1"/>
</dbReference>
<evidence type="ECO:0000256" key="10">
    <source>
        <dbReference type="RuleBase" id="RU000336"/>
    </source>
</evidence>
<evidence type="ECO:0000256" key="4">
    <source>
        <dbReference type="ARBA" id="ARBA00022741"/>
    </source>
</evidence>
<evidence type="ECO:0000256" key="1">
    <source>
        <dbReference type="ARBA" id="ARBA00008226"/>
    </source>
</evidence>
<dbReference type="InterPro" id="IPR004364">
    <property type="entry name" value="Aa-tRNA-synt_II"/>
</dbReference>
<sequence>MVDEELNIIEKNRIGTINILKEKGINPFDNKFIKENIIDDILSEYNDASKEFLEENHIHIKTSGRILIIRNFGKASFFRLRDGYGEIQCYIQKGSVSDEDFELFDKFLDAGDICGITGHLFRTKTNELTIKTENIKLLTKSVLPLPEKWHGLKDIEIRFRKRYVDLIANNDVRDIFKKRADTINYIRTFLNNSRFLEVETPIMHANPGGATARPFKTHHNALDLELYMRVAPELYLKRLLVGGFDRVYEIGRNFRNEGISVKHNPEFTMLEFYMAYSNYEDMMKFVETMLSGLVENICGKFEINYIGTEINFTPPFKKIKLQDSLYEVAGFSIEDIDSADKIIKILQNLNLPADNNMTYGELLTVLFEETVESKLLNPTFVTHYPVESSPLARRNDTNQRVVDRFEFFVAGRELANAFSELNDPFDQEERFKSQVDVKLKEGLPAEIDEDYIEALKYGLPPAAGCGIGIDRLVMLLTNSYSIRDVILFPLLKPVK</sequence>
<dbReference type="PRINTS" id="PR00982">
    <property type="entry name" value="TRNASYNTHLYS"/>
</dbReference>
<gene>
    <name evidence="9 12" type="primary">lysS</name>
    <name evidence="12" type="ORF">EVJ46_01525</name>
</gene>
<dbReference type="PANTHER" id="PTHR42918">
    <property type="entry name" value="LYSYL-TRNA SYNTHETASE"/>
    <property type="match status" value="1"/>
</dbReference>
<comment type="similarity">
    <text evidence="1 9">Belongs to the class-II aminoacyl-tRNA synthetase family.</text>
</comment>
<keyword evidence="7 9" id="KW-0030">Aminoacyl-tRNA synthetase</keyword>
<feature type="binding site" evidence="9">
    <location>
        <position position="413"/>
    </location>
    <ligand>
        <name>Mg(2+)</name>
        <dbReference type="ChEBI" id="CHEBI:18420"/>
        <label>1</label>
    </ligand>
</feature>
<dbReference type="GO" id="GO:0000287">
    <property type="term" value="F:magnesium ion binding"/>
    <property type="evidence" value="ECO:0007669"/>
    <property type="project" value="UniProtKB-UniRule"/>
</dbReference>
<dbReference type="EMBL" id="SGBC01000001">
    <property type="protein sequence ID" value="RZD16946.1"/>
    <property type="molecule type" value="Genomic_DNA"/>
</dbReference>
<keyword evidence="3 9" id="KW-0479">Metal-binding</keyword>
<reference evidence="12 13" key="1">
    <citation type="journal article" date="2019" name="ISME J.">
        <title>Insights into ecological role of a new deltaproteobacterial order Candidatus Acidulodesulfobacterales by metagenomics and metatranscriptomics.</title>
        <authorList>
            <person name="Tan S."/>
            <person name="Liu J."/>
            <person name="Fang Y."/>
            <person name="Hedlund B.P."/>
            <person name="Lian Z.H."/>
            <person name="Huang L.Y."/>
            <person name="Li J.T."/>
            <person name="Huang L.N."/>
            <person name="Li W.J."/>
            <person name="Jiang H.C."/>
            <person name="Dong H.L."/>
            <person name="Shu W.S."/>
        </authorList>
    </citation>
    <scope>NUCLEOTIDE SEQUENCE [LARGE SCALE GENOMIC DNA]</scope>
    <source>
        <strain evidence="12">AP2</strain>
    </source>
</reference>
<evidence type="ECO:0000313" key="12">
    <source>
        <dbReference type="EMBL" id="RZD16946.1"/>
    </source>
</evidence>
<evidence type="ECO:0000256" key="9">
    <source>
        <dbReference type="HAMAP-Rule" id="MF_00252"/>
    </source>
</evidence>
<dbReference type="GO" id="GO:0005829">
    <property type="term" value="C:cytosol"/>
    <property type="evidence" value="ECO:0007669"/>
    <property type="project" value="TreeGrafter"/>
</dbReference>
<evidence type="ECO:0000256" key="2">
    <source>
        <dbReference type="ARBA" id="ARBA00022598"/>
    </source>
</evidence>
<evidence type="ECO:0000256" key="8">
    <source>
        <dbReference type="ARBA" id="ARBA00048573"/>
    </source>
</evidence>
<dbReference type="Gene3D" id="3.30.930.10">
    <property type="entry name" value="Bira Bifunctional Protein, Domain 2"/>
    <property type="match status" value="1"/>
</dbReference>
<dbReference type="InterPro" id="IPR045864">
    <property type="entry name" value="aa-tRNA-synth_II/BPL/LPL"/>
</dbReference>
<feature type="binding site" evidence="9">
    <location>
        <position position="406"/>
    </location>
    <ligand>
        <name>Mg(2+)</name>
        <dbReference type="ChEBI" id="CHEBI:18420"/>
        <label>1</label>
    </ligand>
</feature>
<organism evidence="12 13">
    <name type="scientific">Acididesulfobacter guangdongensis</name>
    <dbReference type="NCBI Taxonomy" id="2597225"/>
    <lineage>
        <taxon>Bacteria</taxon>
        <taxon>Deltaproteobacteria</taxon>
        <taxon>Candidatus Acidulodesulfobacterales</taxon>
        <taxon>Candidatus Acididesulfobacter</taxon>
    </lineage>
</organism>
<dbReference type="GO" id="GO:0006430">
    <property type="term" value="P:lysyl-tRNA aminoacylation"/>
    <property type="evidence" value="ECO:0007669"/>
    <property type="project" value="UniProtKB-UniRule"/>
</dbReference>
<dbReference type="NCBIfam" id="NF001756">
    <property type="entry name" value="PRK00484.1"/>
    <property type="match status" value="1"/>
</dbReference>
<keyword evidence="9 10" id="KW-0460">Magnesium</keyword>
<dbReference type="InterPro" id="IPR012340">
    <property type="entry name" value="NA-bd_OB-fold"/>
</dbReference>
<name>A0A519BI59_ACIG2</name>
<dbReference type="PANTHER" id="PTHR42918:SF15">
    <property type="entry name" value="LYSINE--TRNA LIGASE, CHLOROPLASTIC_MITOCHONDRIAL"/>
    <property type="match status" value="1"/>
</dbReference>
<dbReference type="GO" id="GO:0004824">
    <property type="term" value="F:lysine-tRNA ligase activity"/>
    <property type="evidence" value="ECO:0007669"/>
    <property type="project" value="UniProtKB-UniRule"/>
</dbReference>
<evidence type="ECO:0000256" key="7">
    <source>
        <dbReference type="ARBA" id="ARBA00023146"/>
    </source>
</evidence>
<dbReference type="NCBIfam" id="TIGR00499">
    <property type="entry name" value="lysS_bact"/>
    <property type="match status" value="1"/>
</dbReference>
<keyword evidence="2 9" id="KW-0436">Ligase</keyword>
<accession>A0A519BI59</accession>
<dbReference type="GO" id="GO:0005524">
    <property type="term" value="F:ATP binding"/>
    <property type="evidence" value="ECO:0007669"/>
    <property type="project" value="UniProtKB-UniRule"/>
</dbReference>
<dbReference type="GO" id="GO:0000049">
    <property type="term" value="F:tRNA binding"/>
    <property type="evidence" value="ECO:0007669"/>
    <property type="project" value="TreeGrafter"/>
</dbReference>
<proteinExistence type="inferred from homology"/>
<comment type="catalytic activity">
    <reaction evidence="8 9 10">
        <text>tRNA(Lys) + L-lysine + ATP = L-lysyl-tRNA(Lys) + AMP + diphosphate</text>
        <dbReference type="Rhea" id="RHEA:20792"/>
        <dbReference type="Rhea" id="RHEA-COMP:9696"/>
        <dbReference type="Rhea" id="RHEA-COMP:9697"/>
        <dbReference type="ChEBI" id="CHEBI:30616"/>
        <dbReference type="ChEBI" id="CHEBI:32551"/>
        <dbReference type="ChEBI" id="CHEBI:33019"/>
        <dbReference type="ChEBI" id="CHEBI:78442"/>
        <dbReference type="ChEBI" id="CHEBI:78529"/>
        <dbReference type="ChEBI" id="CHEBI:456215"/>
        <dbReference type="EC" id="6.1.1.6"/>
    </reaction>
</comment>
<dbReference type="Proteomes" id="UP000316562">
    <property type="component" value="Unassembled WGS sequence"/>
</dbReference>
<dbReference type="CDD" id="cd04322">
    <property type="entry name" value="LysRS_N"/>
    <property type="match status" value="1"/>
</dbReference>
<keyword evidence="4 9" id="KW-0547">Nucleotide-binding</keyword>
<dbReference type="Gene3D" id="2.40.50.140">
    <property type="entry name" value="Nucleic acid-binding proteins"/>
    <property type="match status" value="1"/>
</dbReference>
<dbReference type="Pfam" id="PF00152">
    <property type="entry name" value="tRNA-synt_2"/>
    <property type="match status" value="1"/>
</dbReference>
<dbReference type="AlphaFoldDB" id="A0A519BI59"/>
<comment type="caution">
    <text evidence="12">The sequence shown here is derived from an EMBL/GenBank/DDBJ whole genome shotgun (WGS) entry which is preliminary data.</text>
</comment>
<dbReference type="PROSITE" id="PS50862">
    <property type="entry name" value="AA_TRNA_LIGASE_II"/>
    <property type="match status" value="1"/>
</dbReference>
<evidence type="ECO:0000256" key="6">
    <source>
        <dbReference type="ARBA" id="ARBA00022917"/>
    </source>
</evidence>
<dbReference type="SUPFAM" id="SSF55681">
    <property type="entry name" value="Class II aaRS and biotin synthetases"/>
    <property type="match status" value="1"/>
</dbReference>
<dbReference type="FunFam" id="2.40.50.140:FF:000024">
    <property type="entry name" value="Lysine--tRNA ligase"/>
    <property type="match status" value="1"/>
</dbReference>
<dbReference type="InterPro" id="IPR004365">
    <property type="entry name" value="NA-bd_OB_tRNA"/>
</dbReference>
<dbReference type="EC" id="6.1.1.6" evidence="9"/>
<feature type="domain" description="Aminoacyl-transfer RNA synthetases class-II family profile" evidence="11">
    <location>
        <begin position="186"/>
        <end position="493"/>
    </location>
</feature>
<dbReference type="InterPro" id="IPR002313">
    <property type="entry name" value="Lys-tRNA-ligase_II"/>
</dbReference>
<evidence type="ECO:0000256" key="5">
    <source>
        <dbReference type="ARBA" id="ARBA00022840"/>
    </source>
</evidence>
<feature type="binding site" evidence="9">
    <location>
        <position position="413"/>
    </location>
    <ligand>
        <name>Mg(2+)</name>
        <dbReference type="ChEBI" id="CHEBI:18420"/>
        <label>2</label>
    </ligand>
</feature>
<evidence type="ECO:0000256" key="3">
    <source>
        <dbReference type="ARBA" id="ARBA00022723"/>
    </source>
</evidence>
<dbReference type="InterPro" id="IPR044136">
    <property type="entry name" value="Lys-tRNA-ligase_II_N"/>
</dbReference>
<dbReference type="InterPro" id="IPR006195">
    <property type="entry name" value="aa-tRNA-synth_II"/>
</dbReference>
<dbReference type="CDD" id="cd00775">
    <property type="entry name" value="LysRS_core"/>
    <property type="match status" value="1"/>
</dbReference>
<keyword evidence="6 9" id="KW-0648">Protein biosynthesis</keyword>